<dbReference type="SUPFAM" id="SSF48179">
    <property type="entry name" value="6-phosphogluconate dehydrogenase C-terminal domain-like"/>
    <property type="match status" value="1"/>
</dbReference>
<dbReference type="InterPro" id="IPR017476">
    <property type="entry name" value="UDP-Glc/GDP-Man"/>
</dbReference>
<dbReference type="PANTHER" id="PTHR43491:SF1">
    <property type="entry name" value="UDP-N-ACETYL-D-MANNOSAMINE DEHYDROGENASE"/>
    <property type="match status" value="1"/>
</dbReference>
<dbReference type="Pfam" id="PF03720">
    <property type="entry name" value="UDPG_MGDP_dh_C"/>
    <property type="match status" value="1"/>
</dbReference>
<accession>A0ABX8B390</accession>
<name>A0ABX8B390_9BACT</name>
<dbReference type="EMBL" id="CP072643">
    <property type="protein sequence ID" value="QUV95453.1"/>
    <property type="molecule type" value="Genomic_DNA"/>
</dbReference>
<sequence>MSQHMACPTVGIVGLGYVGLPLAVQFLRSGCRVIGFDIDQHKVTALNAGRSYIRNVPAAVIAEAVATGQFQATADVARLADVEAILICVPTPLTAHREPDLSFIIQTAEAVAPHLRAGQLVSLESTTYPGTTEEELVPRLERGSGLRAGRDFHVVYSPEREDPGNPDFGTRNIPKVIGGLTSDCLAAGIRLYRHAVQTMVPVSSTRVAEATKLVENIFRCVNIAMVNELKMVFDAMGIDVWEVLDAAKTKPFGFMKFEPGPGLGGHCIPIDPFYLTWKAREFGVQTKFVELAGDINTSMPRYVVTRLLEALSDCGRALRGANILLLGLAYKKNVDDPRESPTFAIWDLLRARQANVQFHDPYIPVAPAMREYPAYAGTPSVPLTEAVLAHSDAVVICTAHDGLDYGFVVRHARLVVDTRNACAGLPAELLHKVVKA</sequence>
<dbReference type="NCBIfam" id="TIGR03026">
    <property type="entry name" value="NDP-sugDHase"/>
    <property type="match status" value="1"/>
</dbReference>
<dbReference type="InterPro" id="IPR028359">
    <property type="entry name" value="UDP_ManNAc/GlcNAc_DH"/>
</dbReference>
<evidence type="ECO:0000256" key="1">
    <source>
        <dbReference type="ARBA" id="ARBA00023002"/>
    </source>
</evidence>
<dbReference type="Pfam" id="PF03721">
    <property type="entry name" value="UDPG_MGDP_dh_N"/>
    <property type="match status" value="1"/>
</dbReference>
<organism evidence="5 6">
    <name type="scientific">Chloracidobacterium sp. N</name>
    <dbReference type="NCBI Taxonomy" id="2821540"/>
    <lineage>
        <taxon>Bacteria</taxon>
        <taxon>Pseudomonadati</taxon>
        <taxon>Acidobacteriota</taxon>
        <taxon>Terriglobia</taxon>
        <taxon>Terriglobales</taxon>
        <taxon>Acidobacteriaceae</taxon>
        <taxon>Chloracidobacterium</taxon>
        <taxon>Chloracidobacterium aggregatum</taxon>
    </lineage>
</organism>
<evidence type="ECO:0000313" key="5">
    <source>
        <dbReference type="EMBL" id="QUV95453.1"/>
    </source>
</evidence>
<dbReference type="InterPro" id="IPR036291">
    <property type="entry name" value="NAD(P)-bd_dom_sf"/>
</dbReference>
<dbReference type="SUPFAM" id="SSF51735">
    <property type="entry name" value="NAD(P)-binding Rossmann-fold domains"/>
    <property type="match status" value="1"/>
</dbReference>
<evidence type="ECO:0000313" key="6">
    <source>
        <dbReference type="Proteomes" id="UP000677668"/>
    </source>
</evidence>
<dbReference type="PANTHER" id="PTHR43491">
    <property type="entry name" value="UDP-N-ACETYL-D-MANNOSAMINE DEHYDROGENASE"/>
    <property type="match status" value="1"/>
</dbReference>
<reference evidence="5 6" key="1">
    <citation type="submission" date="2021-03" db="EMBL/GenBank/DDBJ databases">
        <title>Genomic and phenotypic characterization of Chloracidobacterium isolates provides evidence for multiple species.</title>
        <authorList>
            <person name="Saini M.K."/>
            <person name="Costas A.M.G."/>
            <person name="Tank M."/>
            <person name="Bryant D.A."/>
        </authorList>
    </citation>
    <scope>NUCLEOTIDE SEQUENCE [LARGE SCALE GENOMIC DNA]</scope>
    <source>
        <strain evidence="5 6">N</strain>
    </source>
</reference>
<keyword evidence="2" id="KW-0520">NAD</keyword>
<keyword evidence="1" id="KW-0560">Oxidoreductase</keyword>
<dbReference type="RefSeq" id="WP_211423676.1">
    <property type="nucleotide sequence ID" value="NZ_CP072643.1"/>
</dbReference>
<dbReference type="SUPFAM" id="SSF52413">
    <property type="entry name" value="UDP-glucose/GDP-mannose dehydrogenase C-terminal domain"/>
    <property type="match status" value="1"/>
</dbReference>
<dbReference type="InterPro" id="IPR008927">
    <property type="entry name" value="6-PGluconate_DH-like_C_sf"/>
</dbReference>
<dbReference type="InterPro" id="IPR036220">
    <property type="entry name" value="UDP-Glc/GDP-Man_DH_C_sf"/>
</dbReference>
<evidence type="ECO:0000256" key="3">
    <source>
        <dbReference type="PIRNR" id="PIRNR000124"/>
    </source>
</evidence>
<dbReference type="InterPro" id="IPR001732">
    <property type="entry name" value="UDP-Glc/GDP-Man_DH_N"/>
</dbReference>
<dbReference type="PIRSF" id="PIRSF500136">
    <property type="entry name" value="UDP_ManNAc_DH"/>
    <property type="match status" value="1"/>
</dbReference>
<dbReference type="Gene3D" id="3.40.50.720">
    <property type="entry name" value="NAD(P)-binding Rossmann-like Domain"/>
    <property type="match status" value="2"/>
</dbReference>
<evidence type="ECO:0000259" key="4">
    <source>
        <dbReference type="SMART" id="SM00984"/>
    </source>
</evidence>
<dbReference type="InterPro" id="IPR014026">
    <property type="entry name" value="UDP-Glc/GDP-Man_DH_dimer"/>
</dbReference>
<dbReference type="SMART" id="SM00984">
    <property type="entry name" value="UDPG_MGDP_dh_C"/>
    <property type="match status" value="1"/>
</dbReference>
<dbReference type="PIRSF" id="PIRSF000124">
    <property type="entry name" value="UDPglc_GDPman_dh"/>
    <property type="match status" value="1"/>
</dbReference>
<dbReference type="InterPro" id="IPR014027">
    <property type="entry name" value="UDP-Glc/GDP-Man_DH_C"/>
</dbReference>
<dbReference type="Pfam" id="PF00984">
    <property type="entry name" value="UDPG_MGDP_dh"/>
    <property type="match status" value="1"/>
</dbReference>
<protein>
    <submittedName>
        <fullName evidence="5">Nucleotide sugar dehydrogenase</fullName>
    </submittedName>
</protein>
<evidence type="ECO:0000256" key="2">
    <source>
        <dbReference type="ARBA" id="ARBA00023027"/>
    </source>
</evidence>
<proteinExistence type="inferred from homology"/>
<keyword evidence="6" id="KW-1185">Reference proteome</keyword>
<comment type="similarity">
    <text evidence="3">Belongs to the UDP-glucose/GDP-mannose dehydrogenase family.</text>
</comment>
<feature type="domain" description="UDP-glucose/GDP-mannose dehydrogenase C-terminal" evidence="4">
    <location>
        <begin position="324"/>
        <end position="424"/>
    </location>
</feature>
<gene>
    <name evidence="5" type="ORF">J8C05_11455</name>
</gene>
<dbReference type="Proteomes" id="UP000677668">
    <property type="component" value="Chromosome 2"/>
</dbReference>